<dbReference type="SUPFAM" id="SSF52096">
    <property type="entry name" value="ClpP/crotonase"/>
    <property type="match status" value="1"/>
</dbReference>
<evidence type="ECO:0000256" key="5">
    <source>
        <dbReference type="ARBA" id="ARBA00012076"/>
    </source>
</evidence>
<evidence type="ECO:0000259" key="15">
    <source>
        <dbReference type="Pfam" id="PF00725"/>
    </source>
</evidence>
<evidence type="ECO:0000256" key="13">
    <source>
        <dbReference type="ARBA" id="ARBA00048361"/>
    </source>
</evidence>
<comment type="similarity">
    <text evidence="14">Belongs to the enoyl-CoA hydratase/isomerase family.</text>
</comment>
<accession>A0ABM4D7J3</accession>
<dbReference type="SUPFAM" id="SSF51735">
    <property type="entry name" value="NAD(P)-binding Rossmann-fold domains"/>
    <property type="match status" value="1"/>
</dbReference>
<sequence>MLSFHAKNGVKGFYRASKNFKLSIDLGSFKQLYSTEIKERNHINYVVKDNVAVVTINDKNSKVNVLSQNVIEETVQVFKEVTHNPNVSSVVLISGKPDCFIAGADINMLNTANSLEKGTAISVEGQKIMNMIFDSKKPVVAAINGSCLGGGLEVALACHYRIAVDSPKTGLGVPEVMLGLLPGAGGTQRLPRLVGLPTSLDMMLTGKTVNATKAKKLGLVHSVVDQLGPGVNDSKANTMRLLEEVAVKAAKDLASGKLQVSQNKPWLSLAGLQHNIPLSFGPLRDYVFKKAKETVMKKTLGLYPAPLKILKATQTGLEKNIEAGFKEESQGFGELTQSKEAKSLMGLFNGQTECKKNRFGAPKHKVQHVAVLGAGLMGAGIAEVSINKAHHNVILKDTTTDGLSRGIDQIYKNINLRASKRQITTFERDVIMSKLQTQLDYLNFSETDMVIEAVFEDIKVKHKVLQEVEKVIPEHCVFASNTSAIPIAEIASVSKRPEQVIGMHYFSPVDKMPLLEIITTEKTSKEAIASAVDVGLKQGKTVIVVKDGPGFYTTRILMPTLMEALQLLSEGINPRDLDQRSKNFGFPVGCVTLVDEVGIDVAAHIANHLGNIFKGRMVGGNIQMLNDMVDRGFLGRKSKKGFYKYANKKEINEGALEIIKKYQKTPVTGLTDEETALRLVSRMTNEAVLCLEEGILNSPVDGDIGAVFGLGFPPPHGGPFRFVDTYGAGNLVKLMEKYQKLIGESQFKPAQLLLDHAKNSSKKFYVK</sequence>
<dbReference type="SUPFAM" id="SSF48179">
    <property type="entry name" value="6-phosphogluconate dehydrogenase C-terminal domain-like"/>
    <property type="match status" value="2"/>
</dbReference>
<comment type="similarity">
    <text evidence="4">In the N-terminal section; belongs to the enoyl-CoA hydratase/isomerase family.</text>
</comment>
<dbReference type="GeneID" id="100197152"/>
<evidence type="ECO:0000256" key="11">
    <source>
        <dbReference type="ARBA" id="ARBA00023268"/>
    </source>
</evidence>
<evidence type="ECO:0000256" key="7">
    <source>
        <dbReference type="ARBA" id="ARBA00023002"/>
    </source>
</evidence>
<dbReference type="EC" id="4.2.1.17" evidence="5"/>
<dbReference type="Gene3D" id="1.10.1040.50">
    <property type="match status" value="1"/>
</dbReference>
<comment type="catalytic activity">
    <reaction evidence="12">
        <text>(3S)-hydroxyhexadecanoyl-CoA + NAD(+) = 3-oxohexadecanoyl-CoA + NADH + H(+)</text>
        <dbReference type="Rhea" id="RHEA:31159"/>
        <dbReference type="ChEBI" id="CHEBI:15378"/>
        <dbReference type="ChEBI" id="CHEBI:57349"/>
        <dbReference type="ChEBI" id="CHEBI:57540"/>
        <dbReference type="ChEBI" id="CHEBI:57945"/>
        <dbReference type="ChEBI" id="CHEBI:62613"/>
    </reaction>
    <physiologicalReaction direction="left-to-right" evidence="12">
        <dbReference type="Rhea" id="RHEA:31160"/>
    </physiologicalReaction>
</comment>
<evidence type="ECO:0000256" key="8">
    <source>
        <dbReference type="ARBA" id="ARBA00023027"/>
    </source>
</evidence>
<dbReference type="InterPro" id="IPR012803">
    <property type="entry name" value="Fa_ox_alpha_mit"/>
</dbReference>
<dbReference type="PANTHER" id="PTHR43612">
    <property type="entry name" value="TRIFUNCTIONAL ENZYME SUBUNIT ALPHA"/>
    <property type="match status" value="1"/>
</dbReference>
<evidence type="ECO:0000256" key="1">
    <source>
        <dbReference type="ARBA" id="ARBA00000469"/>
    </source>
</evidence>
<dbReference type="InterPro" id="IPR006108">
    <property type="entry name" value="3HC_DH_C"/>
</dbReference>
<comment type="catalytic activity">
    <reaction evidence="13">
        <text>(3S)-hydroxydecanoyl-CoA + NAD(+) = 3-oxodecanoyl-CoA + NADH + H(+)</text>
        <dbReference type="Rhea" id="RHEA:31187"/>
        <dbReference type="ChEBI" id="CHEBI:15378"/>
        <dbReference type="ChEBI" id="CHEBI:57540"/>
        <dbReference type="ChEBI" id="CHEBI:57945"/>
        <dbReference type="ChEBI" id="CHEBI:62548"/>
        <dbReference type="ChEBI" id="CHEBI:62616"/>
    </reaction>
    <physiologicalReaction direction="left-to-right" evidence="13">
        <dbReference type="Rhea" id="RHEA:31188"/>
    </physiologicalReaction>
</comment>
<feature type="domain" description="3-hydroxyacyl-CoA dehydrogenase C-terminal" evidence="15">
    <location>
        <begin position="550"/>
        <end position="645"/>
    </location>
</feature>
<dbReference type="InterPro" id="IPR006176">
    <property type="entry name" value="3-OHacyl-CoA_DH_NAD-bd"/>
</dbReference>
<dbReference type="CDD" id="cd06558">
    <property type="entry name" value="crotonase-like"/>
    <property type="match status" value="1"/>
</dbReference>
<feature type="domain" description="3-hydroxyacyl-CoA dehydrogenase NAD binding" evidence="16">
    <location>
        <begin position="368"/>
        <end position="547"/>
    </location>
</feature>
<evidence type="ECO:0000256" key="2">
    <source>
        <dbReference type="ARBA" id="ARBA00005005"/>
    </source>
</evidence>
<dbReference type="Proteomes" id="UP001652625">
    <property type="component" value="Chromosome 12"/>
</dbReference>
<gene>
    <name evidence="18" type="primary">LOC100197152</name>
</gene>
<organism evidence="17 18">
    <name type="scientific">Hydra vulgaris</name>
    <name type="common">Hydra</name>
    <name type="synonym">Hydra attenuata</name>
    <dbReference type="NCBI Taxonomy" id="6087"/>
    <lineage>
        <taxon>Eukaryota</taxon>
        <taxon>Metazoa</taxon>
        <taxon>Cnidaria</taxon>
        <taxon>Hydrozoa</taxon>
        <taxon>Hydroidolina</taxon>
        <taxon>Anthoathecata</taxon>
        <taxon>Aplanulata</taxon>
        <taxon>Hydridae</taxon>
        <taxon>Hydra</taxon>
    </lineage>
</organism>
<comment type="similarity">
    <text evidence="3">In the central section; belongs to the 3-hydroxyacyl-CoA dehydrogenase family.</text>
</comment>
<feature type="domain" description="3-hydroxyacyl-CoA dehydrogenase C-terminal" evidence="15">
    <location>
        <begin position="678"/>
        <end position="758"/>
    </location>
</feature>
<evidence type="ECO:0000313" key="18">
    <source>
        <dbReference type="RefSeq" id="XP_065670284.1"/>
    </source>
</evidence>
<proteinExistence type="inferred from homology"/>
<evidence type="ECO:0000256" key="6">
    <source>
        <dbReference type="ARBA" id="ARBA00022832"/>
    </source>
</evidence>
<evidence type="ECO:0000256" key="9">
    <source>
        <dbReference type="ARBA" id="ARBA00023098"/>
    </source>
</evidence>
<keyword evidence="11" id="KW-0511">Multifunctional enzyme</keyword>
<keyword evidence="10" id="KW-0456">Lyase</keyword>
<dbReference type="InterPro" id="IPR029045">
    <property type="entry name" value="ClpP/crotonase-like_dom_sf"/>
</dbReference>
<comment type="catalytic activity">
    <reaction evidence="1">
        <text>(3S)-hydroxyhexadecanoyl-CoA = (2E)-hexadecenoyl-CoA + H2O</text>
        <dbReference type="Rhea" id="RHEA:31163"/>
        <dbReference type="ChEBI" id="CHEBI:15377"/>
        <dbReference type="ChEBI" id="CHEBI:61526"/>
        <dbReference type="ChEBI" id="CHEBI:62613"/>
    </reaction>
    <physiologicalReaction direction="right-to-left" evidence="1">
        <dbReference type="Rhea" id="RHEA:31165"/>
    </physiologicalReaction>
</comment>
<dbReference type="PROSITE" id="PS00166">
    <property type="entry name" value="ENOYL_COA_HYDRATASE"/>
    <property type="match status" value="1"/>
</dbReference>
<keyword evidence="6" id="KW-0276">Fatty acid metabolism</keyword>
<evidence type="ECO:0000256" key="14">
    <source>
        <dbReference type="RuleBase" id="RU003707"/>
    </source>
</evidence>
<dbReference type="NCBIfam" id="TIGR02441">
    <property type="entry name" value="fa_ox_alpha_mit"/>
    <property type="match status" value="1"/>
</dbReference>
<dbReference type="InterPro" id="IPR001753">
    <property type="entry name" value="Enoyl-CoA_hydra/iso"/>
</dbReference>
<keyword evidence="17" id="KW-1185">Reference proteome</keyword>
<evidence type="ECO:0000256" key="10">
    <source>
        <dbReference type="ARBA" id="ARBA00023239"/>
    </source>
</evidence>
<evidence type="ECO:0000256" key="4">
    <source>
        <dbReference type="ARBA" id="ARBA00008750"/>
    </source>
</evidence>
<dbReference type="Pfam" id="PF00725">
    <property type="entry name" value="3HCDH"/>
    <property type="match status" value="2"/>
</dbReference>
<dbReference type="InterPro" id="IPR050136">
    <property type="entry name" value="FA_oxidation_alpha_subunit"/>
</dbReference>
<evidence type="ECO:0000256" key="3">
    <source>
        <dbReference type="ARBA" id="ARBA00007005"/>
    </source>
</evidence>
<evidence type="ECO:0000256" key="12">
    <source>
        <dbReference type="ARBA" id="ARBA00047613"/>
    </source>
</evidence>
<evidence type="ECO:0000259" key="16">
    <source>
        <dbReference type="Pfam" id="PF02737"/>
    </source>
</evidence>
<keyword evidence="8" id="KW-0520">NAD</keyword>
<dbReference type="Pfam" id="PF00378">
    <property type="entry name" value="ECH_1"/>
    <property type="match status" value="1"/>
</dbReference>
<dbReference type="Gene3D" id="3.40.50.720">
    <property type="entry name" value="NAD(P)-binding Rossmann-like Domain"/>
    <property type="match status" value="1"/>
</dbReference>
<dbReference type="InterPro" id="IPR018376">
    <property type="entry name" value="Enoyl-CoA_hyd/isom_CS"/>
</dbReference>
<dbReference type="RefSeq" id="XP_065670284.1">
    <property type="nucleotide sequence ID" value="XM_065814212.1"/>
</dbReference>
<reference evidence="18" key="1">
    <citation type="submission" date="2025-08" db="UniProtKB">
        <authorList>
            <consortium name="RefSeq"/>
        </authorList>
    </citation>
    <scope>IDENTIFICATION</scope>
</reference>
<dbReference type="Gene3D" id="3.90.226.10">
    <property type="entry name" value="2-enoyl-CoA Hydratase, Chain A, domain 1"/>
    <property type="match status" value="1"/>
</dbReference>
<keyword evidence="7" id="KW-0560">Oxidoreductase</keyword>
<dbReference type="InterPro" id="IPR036291">
    <property type="entry name" value="NAD(P)-bd_dom_sf"/>
</dbReference>
<keyword evidence="9" id="KW-0443">Lipid metabolism</keyword>
<dbReference type="PANTHER" id="PTHR43612:SF3">
    <property type="entry name" value="TRIFUNCTIONAL ENZYME SUBUNIT ALPHA, MITOCHONDRIAL"/>
    <property type="match status" value="1"/>
</dbReference>
<name>A0ABM4D7J3_HYDVU</name>
<protein>
    <recommendedName>
        <fullName evidence="5">enoyl-CoA hydratase</fullName>
        <ecNumber evidence="5">4.2.1.17</ecNumber>
    </recommendedName>
</protein>
<dbReference type="Pfam" id="PF02737">
    <property type="entry name" value="3HCDH_N"/>
    <property type="match status" value="1"/>
</dbReference>
<comment type="pathway">
    <text evidence="2">Lipid metabolism; fatty acid beta-oxidation.</text>
</comment>
<evidence type="ECO:0000313" key="17">
    <source>
        <dbReference type="Proteomes" id="UP001652625"/>
    </source>
</evidence>
<dbReference type="InterPro" id="IPR008927">
    <property type="entry name" value="6-PGluconate_DH-like_C_sf"/>
</dbReference>